<proteinExistence type="predicted"/>
<protein>
    <submittedName>
        <fullName evidence="1">24223_t:CDS:1</fullName>
    </submittedName>
</protein>
<dbReference type="EMBL" id="CAJVQC010111324">
    <property type="protein sequence ID" value="CAG8835205.1"/>
    <property type="molecule type" value="Genomic_DNA"/>
</dbReference>
<sequence>EFLEALEYGMPPAGGLGIGIDRLMMLLTGQNSIKEVIAFPQLKNKENKIYYLSHNPYKFPKNNGQGDFLPLPKRFAEIITEFKEEVNKQKQSERPESERQAAKERINEIYQEIKKIIQERITDLENYQIEIEDNEIEEAETKNQQIEALIKDIQTFFQQEYNFLSGPS</sequence>
<reference evidence="1" key="1">
    <citation type="submission" date="2021-06" db="EMBL/GenBank/DDBJ databases">
        <authorList>
            <person name="Kallberg Y."/>
            <person name="Tangrot J."/>
            <person name="Rosling A."/>
        </authorList>
    </citation>
    <scope>NUCLEOTIDE SEQUENCE</scope>
    <source>
        <strain evidence="1">MA461A</strain>
    </source>
</reference>
<evidence type="ECO:0000313" key="2">
    <source>
        <dbReference type="Proteomes" id="UP000789920"/>
    </source>
</evidence>
<name>A0ACA9SCF1_9GLOM</name>
<feature type="non-terminal residue" evidence="1">
    <location>
        <position position="1"/>
    </location>
</feature>
<keyword evidence="2" id="KW-1185">Reference proteome</keyword>
<evidence type="ECO:0000313" key="1">
    <source>
        <dbReference type="EMBL" id="CAG8835205.1"/>
    </source>
</evidence>
<accession>A0ACA9SCF1</accession>
<gene>
    <name evidence="1" type="ORF">RPERSI_LOCUS29463</name>
</gene>
<organism evidence="1 2">
    <name type="scientific">Racocetra persica</name>
    <dbReference type="NCBI Taxonomy" id="160502"/>
    <lineage>
        <taxon>Eukaryota</taxon>
        <taxon>Fungi</taxon>
        <taxon>Fungi incertae sedis</taxon>
        <taxon>Mucoromycota</taxon>
        <taxon>Glomeromycotina</taxon>
        <taxon>Glomeromycetes</taxon>
        <taxon>Diversisporales</taxon>
        <taxon>Gigasporaceae</taxon>
        <taxon>Racocetra</taxon>
    </lineage>
</organism>
<feature type="non-terminal residue" evidence="1">
    <location>
        <position position="168"/>
    </location>
</feature>
<comment type="caution">
    <text evidence="1">The sequence shown here is derived from an EMBL/GenBank/DDBJ whole genome shotgun (WGS) entry which is preliminary data.</text>
</comment>
<dbReference type="Proteomes" id="UP000789920">
    <property type="component" value="Unassembled WGS sequence"/>
</dbReference>